<dbReference type="InterPro" id="IPR036873">
    <property type="entry name" value="Rhodanese-like_dom_sf"/>
</dbReference>
<accession>A0A9J7AS17</accession>
<feature type="domain" description="Rhodanese" evidence="2">
    <location>
        <begin position="139"/>
        <end position="230"/>
    </location>
</feature>
<organism evidence="3 4">
    <name type="scientific">Nisaea acidiphila</name>
    <dbReference type="NCBI Taxonomy" id="1862145"/>
    <lineage>
        <taxon>Bacteria</taxon>
        <taxon>Pseudomonadati</taxon>
        <taxon>Pseudomonadota</taxon>
        <taxon>Alphaproteobacteria</taxon>
        <taxon>Rhodospirillales</taxon>
        <taxon>Thalassobaculaceae</taxon>
        <taxon>Nisaea</taxon>
    </lineage>
</organism>
<dbReference type="PANTHER" id="PTHR43855">
    <property type="entry name" value="THIOSULFATE SULFURTRANSFERASE"/>
    <property type="match status" value="1"/>
</dbReference>
<dbReference type="InterPro" id="IPR001763">
    <property type="entry name" value="Rhodanese-like_dom"/>
</dbReference>
<evidence type="ECO:0000313" key="4">
    <source>
        <dbReference type="Proteomes" id="UP001060336"/>
    </source>
</evidence>
<name>A0A9J7AS17_9PROT</name>
<dbReference type="InterPro" id="IPR051126">
    <property type="entry name" value="Thiosulfate_sulfurtransferase"/>
</dbReference>
<keyword evidence="1" id="KW-0677">Repeat</keyword>
<feature type="domain" description="Rhodanese" evidence="2">
    <location>
        <begin position="276"/>
        <end position="359"/>
    </location>
</feature>
<proteinExistence type="predicted"/>
<feature type="domain" description="Rhodanese" evidence="2">
    <location>
        <begin position="16"/>
        <end position="106"/>
    </location>
</feature>
<evidence type="ECO:0000259" key="2">
    <source>
        <dbReference type="PROSITE" id="PS50206"/>
    </source>
</evidence>
<protein>
    <submittedName>
        <fullName evidence="3">Rhodanese-like domain-containing protein</fullName>
    </submittedName>
</protein>
<sequence length="529" mass="56878">MARSITARELKDALYGTGEIALVDVRPEAVYGANHILLASNVPLGHLELRIADLVPRPGTPVVLCDGGEGLAETAAAKLAGFGYSDISILEGGVNAWGAAGLELFSGLYVPSKAFGEFVEHEYETPSVSAEELKGMMDAGEDMVVLDSRPMGEFTMMNIPTGIDMPGAELVYRVQEAAPRPETTIVVNCAGRTRSIIGAQSLINAGVPNKIVALRNGTMGWHLAGYKLEHGNMRPPPEVSADGAGMARRRSRTAADRFGVRHIDLATLDKWRAERDRTTLYVFDVRTAEEFAAGHLVDSRHAPGGQLVQSTDAYMATQRARVVLVDPEMVRAEMTGSWLRQLGWEDVFVLEGGLDGAELKQGARPAALAGTLPDCDLIPPAEAKARVDAGALFLDLTRSLDYRDNHAEGARWCPREKLGDALGKTGSESAILIAGDERLARLAATDLASKGLSATVVSGGTEAWEASGLPMAAGMGEPLAVPDDVYMRPYDKEAGREEMERRMNAYLTWEIALVDQIARDGGISFRSYR</sequence>
<evidence type="ECO:0000256" key="1">
    <source>
        <dbReference type="ARBA" id="ARBA00022737"/>
    </source>
</evidence>
<evidence type="ECO:0000313" key="3">
    <source>
        <dbReference type="EMBL" id="UUX50055.1"/>
    </source>
</evidence>
<keyword evidence="4" id="KW-1185">Reference proteome</keyword>
<dbReference type="Proteomes" id="UP001060336">
    <property type="component" value="Chromosome"/>
</dbReference>
<dbReference type="AlphaFoldDB" id="A0A9J7AS17"/>
<dbReference type="SMART" id="SM00450">
    <property type="entry name" value="RHOD"/>
    <property type="match status" value="4"/>
</dbReference>
<reference evidence="3" key="1">
    <citation type="submission" date="2022-08" db="EMBL/GenBank/DDBJ databases">
        <title>Nisaea acidiphila sp. nov., isolated from a marine algal debris and emended description of the genus Nisaea Urios et al. 2008.</title>
        <authorList>
            <person name="Kwon K."/>
        </authorList>
    </citation>
    <scope>NUCLEOTIDE SEQUENCE</scope>
    <source>
        <strain evidence="3">MEBiC11861</strain>
    </source>
</reference>
<gene>
    <name evidence="3" type="ORF">NUH88_22040</name>
</gene>
<dbReference type="PANTHER" id="PTHR43855:SF1">
    <property type="entry name" value="THIOSULFATE SULFURTRANSFERASE"/>
    <property type="match status" value="1"/>
</dbReference>
<dbReference type="PROSITE" id="PS50206">
    <property type="entry name" value="RHODANESE_3"/>
    <property type="match status" value="4"/>
</dbReference>
<dbReference type="EMBL" id="CP102480">
    <property type="protein sequence ID" value="UUX50055.1"/>
    <property type="molecule type" value="Genomic_DNA"/>
</dbReference>
<dbReference type="SUPFAM" id="SSF52821">
    <property type="entry name" value="Rhodanese/Cell cycle control phosphatase"/>
    <property type="match status" value="4"/>
</dbReference>
<dbReference type="Pfam" id="PF00581">
    <property type="entry name" value="Rhodanese"/>
    <property type="match status" value="3"/>
</dbReference>
<dbReference type="Gene3D" id="3.40.250.10">
    <property type="entry name" value="Rhodanese-like domain"/>
    <property type="match status" value="4"/>
</dbReference>
<dbReference type="RefSeq" id="WP_257769044.1">
    <property type="nucleotide sequence ID" value="NZ_CP102480.1"/>
</dbReference>
<dbReference type="KEGG" id="naci:NUH88_22040"/>
<feature type="domain" description="Rhodanese" evidence="2">
    <location>
        <begin position="387"/>
        <end position="473"/>
    </location>
</feature>